<evidence type="ECO:0000313" key="7">
    <source>
        <dbReference type="EMBL" id="CAH3117907.1"/>
    </source>
</evidence>
<keyword evidence="3 5" id="KW-1133">Transmembrane helix</keyword>
<gene>
    <name evidence="7" type="ORF">PMEA_00007694</name>
</gene>
<accession>A0AAU9WL67</accession>
<feature type="transmembrane region" description="Helical" evidence="5">
    <location>
        <begin position="16"/>
        <end position="40"/>
    </location>
</feature>
<keyword evidence="8" id="KW-1185">Reference proteome</keyword>
<feature type="domain" description="Calcineurin-like phosphoesterase" evidence="6">
    <location>
        <begin position="95"/>
        <end position="259"/>
    </location>
</feature>
<dbReference type="Proteomes" id="UP001159428">
    <property type="component" value="Unassembled WGS sequence"/>
</dbReference>
<dbReference type="GO" id="GO:0016020">
    <property type="term" value="C:membrane"/>
    <property type="evidence" value="ECO:0007669"/>
    <property type="project" value="UniProtKB-SubCell"/>
</dbReference>
<proteinExistence type="predicted"/>
<evidence type="ECO:0000256" key="4">
    <source>
        <dbReference type="ARBA" id="ARBA00023136"/>
    </source>
</evidence>
<dbReference type="Pfam" id="PF00149">
    <property type="entry name" value="Metallophos"/>
    <property type="match status" value="1"/>
</dbReference>
<organism evidence="7 8">
    <name type="scientific">Pocillopora meandrina</name>
    <dbReference type="NCBI Taxonomy" id="46732"/>
    <lineage>
        <taxon>Eukaryota</taxon>
        <taxon>Metazoa</taxon>
        <taxon>Cnidaria</taxon>
        <taxon>Anthozoa</taxon>
        <taxon>Hexacorallia</taxon>
        <taxon>Scleractinia</taxon>
        <taxon>Astrocoeniina</taxon>
        <taxon>Pocilloporidae</taxon>
        <taxon>Pocillopora</taxon>
    </lineage>
</organism>
<dbReference type="SUPFAM" id="SSF56300">
    <property type="entry name" value="Metallo-dependent phosphatases"/>
    <property type="match status" value="1"/>
</dbReference>
<evidence type="ECO:0000256" key="5">
    <source>
        <dbReference type="SAM" id="Phobius"/>
    </source>
</evidence>
<dbReference type="InterPro" id="IPR029052">
    <property type="entry name" value="Metallo-depent_PP-like"/>
</dbReference>
<dbReference type="InterPro" id="IPR004843">
    <property type="entry name" value="Calcineurin-like_PHP"/>
</dbReference>
<protein>
    <recommendedName>
        <fullName evidence="6">Calcineurin-like phosphoesterase domain-containing protein</fullName>
    </recommendedName>
</protein>
<dbReference type="PANTHER" id="PTHR13315:SF4">
    <property type="entry name" value="METALLOPHOSPHOESTERASE, ISOFORM E"/>
    <property type="match status" value="1"/>
</dbReference>
<dbReference type="AlphaFoldDB" id="A0AAU9WL67"/>
<dbReference type="PANTHER" id="PTHR13315">
    <property type="entry name" value="METALLO PHOSPHOESTERASE RELATED"/>
    <property type="match status" value="1"/>
</dbReference>
<feature type="transmembrane region" description="Helical" evidence="5">
    <location>
        <begin position="289"/>
        <end position="309"/>
    </location>
</feature>
<evidence type="ECO:0000256" key="2">
    <source>
        <dbReference type="ARBA" id="ARBA00022692"/>
    </source>
</evidence>
<evidence type="ECO:0000313" key="8">
    <source>
        <dbReference type="Proteomes" id="UP001159428"/>
    </source>
</evidence>
<sequence>MGTRLWRRCCVHKFKFLLVVLVIALFIGEIGCFCLCFVTWRMPQASSDSLNLLFVSDSQIQGYRGDRPGILGYITRFDSDWYLKKAFFMALTSFFPDAVIHLGDVFDEGSIATAEEFQEYKARHDRIFHTPAGVYRIHIAGDNDIGGESSDIITEEEVARFSANMGPLNDVIKLKYTFQIVKINSVSLLRRRPFVSEWKIYNDTMAFIDDLPSKLDPDRISILIGHVPLTHTSGSQVVPVIKLIEAVQPQHAFSGHIHKRATINHKIGTVTFTEHVVPTCSYRMGTEKMGFAVAVIGVDGSIVFSVLPLPKRYPFLMTYLGIICVFIVFALQWHCNG</sequence>
<evidence type="ECO:0000256" key="3">
    <source>
        <dbReference type="ARBA" id="ARBA00022989"/>
    </source>
</evidence>
<evidence type="ECO:0000259" key="6">
    <source>
        <dbReference type="Pfam" id="PF00149"/>
    </source>
</evidence>
<feature type="transmembrane region" description="Helical" evidence="5">
    <location>
        <begin position="316"/>
        <end position="334"/>
    </location>
</feature>
<evidence type="ECO:0000256" key="1">
    <source>
        <dbReference type="ARBA" id="ARBA00004141"/>
    </source>
</evidence>
<keyword evidence="2 5" id="KW-0812">Transmembrane</keyword>
<name>A0AAU9WL67_9CNID</name>
<reference evidence="7 8" key="1">
    <citation type="submission" date="2022-05" db="EMBL/GenBank/DDBJ databases">
        <authorList>
            <consortium name="Genoscope - CEA"/>
            <person name="William W."/>
        </authorList>
    </citation>
    <scope>NUCLEOTIDE SEQUENCE [LARGE SCALE GENOMIC DNA]</scope>
</reference>
<dbReference type="InterPro" id="IPR033308">
    <property type="entry name" value="PGAP5/Cdc1/Ted1"/>
</dbReference>
<dbReference type="GO" id="GO:0005783">
    <property type="term" value="C:endoplasmic reticulum"/>
    <property type="evidence" value="ECO:0007669"/>
    <property type="project" value="TreeGrafter"/>
</dbReference>
<comment type="caution">
    <text evidence="7">The sequence shown here is derived from an EMBL/GenBank/DDBJ whole genome shotgun (WGS) entry which is preliminary data.</text>
</comment>
<keyword evidence="4 5" id="KW-0472">Membrane</keyword>
<comment type="subcellular location">
    <subcellularLocation>
        <location evidence="1">Membrane</location>
        <topology evidence="1">Multi-pass membrane protein</topology>
    </subcellularLocation>
</comment>
<dbReference type="GO" id="GO:0006506">
    <property type="term" value="P:GPI anchor biosynthetic process"/>
    <property type="evidence" value="ECO:0007669"/>
    <property type="project" value="InterPro"/>
</dbReference>
<dbReference type="EMBL" id="CALNXJ010000016">
    <property type="protein sequence ID" value="CAH3117907.1"/>
    <property type="molecule type" value="Genomic_DNA"/>
</dbReference>
<dbReference type="Gene3D" id="3.60.21.10">
    <property type="match status" value="1"/>
</dbReference>
<dbReference type="GO" id="GO:0016787">
    <property type="term" value="F:hydrolase activity"/>
    <property type="evidence" value="ECO:0007669"/>
    <property type="project" value="InterPro"/>
</dbReference>